<feature type="coiled-coil region" evidence="1">
    <location>
        <begin position="64"/>
        <end position="141"/>
    </location>
</feature>
<comment type="caution">
    <text evidence="3">The sequence shown here is derived from an EMBL/GenBank/DDBJ whole genome shotgun (WGS) entry which is preliminary data.</text>
</comment>
<dbReference type="Proteomes" id="UP001152747">
    <property type="component" value="Unassembled WGS sequence"/>
</dbReference>
<evidence type="ECO:0000256" key="2">
    <source>
        <dbReference type="SAM" id="MobiDB-lite"/>
    </source>
</evidence>
<keyword evidence="1" id="KW-0175">Coiled coil</keyword>
<evidence type="ECO:0000313" key="4">
    <source>
        <dbReference type="Proteomes" id="UP001152747"/>
    </source>
</evidence>
<feature type="region of interest" description="Disordered" evidence="2">
    <location>
        <begin position="412"/>
        <end position="470"/>
    </location>
</feature>
<dbReference type="AlphaFoldDB" id="A0A9P1N7K4"/>
<sequence length="491" mass="57126">MEYREFCIYTTVMTKRNFDSRNRDMAEKNTLQNPQQCESEMSAEDLKMKTLLAQVAHVSEETYRKELRARVAELQIERENVIKMVAQRKQQQKSEVERENEKIQSEIDELKENLSKAWGTIGQLKCELELKSAEINSLKKSKTGPVDPDSCGCARRCSVLMSWKNQGFIVISPKIAAGIFQAERLKKTFSREECLKFAKSTQPDFFDKAKAIVTFSSSCKEMLSHVKRFPTWKKAAELFLQQAREHLEKLEIKEAKRIIIAPRFKNAGIMTPADVKVFYAQEGDIDQVIGKIKDKRYSDLLLFVETKNCESYYENLRKILEKRNSAHSYVLPLPTNCKVNELPKINQLFAKLKINKKVHIVKPTDVADELINIPQVSFYDREQNLLNAYLERMLRTVDFRYLDDWVANKNKMDQDKNDQLEKPEDNSMEPPRSEEVKEEKPPVEAETEVVETGEVEEQDPQEETSVEKIKSLRRKLNDAIAENHRLQKRFG</sequence>
<evidence type="ECO:0000313" key="3">
    <source>
        <dbReference type="EMBL" id="CAI5454090.1"/>
    </source>
</evidence>
<reference evidence="3" key="1">
    <citation type="submission" date="2022-11" db="EMBL/GenBank/DDBJ databases">
        <authorList>
            <person name="Kikuchi T."/>
        </authorList>
    </citation>
    <scope>NUCLEOTIDE SEQUENCE</scope>
    <source>
        <strain evidence="3">PS1010</strain>
    </source>
</reference>
<evidence type="ECO:0000256" key="1">
    <source>
        <dbReference type="SAM" id="Coils"/>
    </source>
</evidence>
<gene>
    <name evidence="3" type="ORF">CAMP_LOCUS16727</name>
</gene>
<dbReference type="EMBL" id="CANHGI010000006">
    <property type="protein sequence ID" value="CAI5454090.1"/>
    <property type="molecule type" value="Genomic_DNA"/>
</dbReference>
<name>A0A9P1N7K4_9PELO</name>
<feature type="compositionally biased region" description="Basic and acidic residues" evidence="2">
    <location>
        <begin position="412"/>
        <end position="443"/>
    </location>
</feature>
<proteinExistence type="predicted"/>
<feature type="compositionally biased region" description="Acidic residues" evidence="2">
    <location>
        <begin position="445"/>
        <end position="464"/>
    </location>
</feature>
<keyword evidence="4" id="KW-1185">Reference proteome</keyword>
<organism evidence="3 4">
    <name type="scientific">Caenorhabditis angaria</name>
    <dbReference type="NCBI Taxonomy" id="860376"/>
    <lineage>
        <taxon>Eukaryota</taxon>
        <taxon>Metazoa</taxon>
        <taxon>Ecdysozoa</taxon>
        <taxon>Nematoda</taxon>
        <taxon>Chromadorea</taxon>
        <taxon>Rhabditida</taxon>
        <taxon>Rhabditina</taxon>
        <taxon>Rhabditomorpha</taxon>
        <taxon>Rhabditoidea</taxon>
        <taxon>Rhabditidae</taxon>
        <taxon>Peloderinae</taxon>
        <taxon>Caenorhabditis</taxon>
    </lineage>
</organism>
<protein>
    <submittedName>
        <fullName evidence="3">Uncharacterized protein</fullName>
    </submittedName>
</protein>
<accession>A0A9P1N7K4</accession>